<dbReference type="EMBL" id="JACTAG010000002">
    <property type="protein sequence ID" value="MBD3665064.1"/>
    <property type="molecule type" value="Genomic_DNA"/>
</dbReference>
<evidence type="ECO:0000313" key="1">
    <source>
        <dbReference type="EMBL" id="MBD3665064.1"/>
    </source>
</evidence>
<dbReference type="Proteomes" id="UP000635142">
    <property type="component" value="Unassembled WGS sequence"/>
</dbReference>
<reference evidence="1" key="1">
    <citation type="submission" date="2020-08" db="EMBL/GenBank/DDBJ databases">
        <title>Sulfitobacter aestuariivivens sp. nov., isolated from a tidal flat.</title>
        <authorList>
            <person name="Park S."/>
            <person name="Yoon J.-H."/>
        </authorList>
    </citation>
    <scope>NUCLEOTIDE SEQUENCE</scope>
    <source>
        <strain evidence="1">TSTF-M16</strain>
    </source>
</reference>
<protein>
    <submittedName>
        <fullName evidence="1">Uncharacterized protein</fullName>
    </submittedName>
</protein>
<gene>
    <name evidence="1" type="ORF">H9Q16_14115</name>
</gene>
<name>A0A927HG36_9RHOB</name>
<keyword evidence="2" id="KW-1185">Reference proteome</keyword>
<dbReference type="RefSeq" id="WP_191076061.1">
    <property type="nucleotide sequence ID" value="NZ_JACTAG010000002.1"/>
</dbReference>
<accession>A0A927HG36</accession>
<proteinExistence type="predicted"/>
<sequence>MPIEAVWGPRVGYAGTGSFQSAVGLIDFATTDDNLETTSFTATAITFQGFVDGALVTVQLVGSGFSVDTSGEVRPVGMISSIDFYAGGSAVASEQLISFDFAISVAELLTAIDQDNDGIVPEALEDLFTQQDWT</sequence>
<dbReference type="AlphaFoldDB" id="A0A927HG36"/>
<organism evidence="1 2">
    <name type="scientific">Sulfitobacter aestuariivivens</name>
    <dbReference type="NCBI Taxonomy" id="2766981"/>
    <lineage>
        <taxon>Bacteria</taxon>
        <taxon>Pseudomonadati</taxon>
        <taxon>Pseudomonadota</taxon>
        <taxon>Alphaproteobacteria</taxon>
        <taxon>Rhodobacterales</taxon>
        <taxon>Roseobacteraceae</taxon>
        <taxon>Sulfitobacter</taxon>
    </lineage>
</organism>
<comment type="caution">
    <text evidence="1">The sequence shown here is derived from an EMBL/GenBank/DDBJ whole genome shotgun (WGS) entry which is preliminary data.</text>
</comment>
<evidence type="ECO:0000313" key="2">
    <source>
        <dbReference type="Proteomes" id="UP000635142"/>
    </source>
</evidence>